<dbReference type="Gene3D" id="1.25.40.20">
    <property type="entry name" value="Ankyrin repeat-containing domain"/>
    <property type="match status" value="1"/>
</dbReference>
<keyword evidence="5" id="KW-1185">Reference proteome</keyword>
<sequence length="161" mass="17768">KKWTPLHCAAAKGNTGIVEILLKAKANVNAEDEENWSPLHFAANTGHKKIVEILVRAGAHINATCKLGNTPVFYSNANGYHEVSKYLLECGATLKQGALQLLIEKLRSVLTTRRLSHIKTPKIVHMKRHSSDVISPYSEHNDAMILTTSEREVTPSGAYTK</sequence>
<protein>
    <submittedName>
        <fullName evidence="4">Uncharacterized protein</fullName>
    </submittedName>
</protein>
<accession>A0A8S3Z6F0</accession>
<evidence type="ECO:0000256" key="1">
    <source>
        <dbReference type="ARBA" id="ARBA00022737"/>
    </source>
</evidence>
<dbReference type="Proteomes" id="UP000678393">
    <property type="component" value="Unassembled WGS sequence"/>
</dbReference>
<reference evidence="4" key="1">
    <citation type="submission" date="2021-04" db="EMBL/GenBank/DDBJ databases">
        <authorList>
            <consortium name="Molecular Ecology Group"/>
        </authorList>
    </citation>
    <scope>NUCLEOTIDE SEQUENCE</scope>
</reference>
<dbReference type="Pfam" id="PF12796">
    <property type="entry name" value="Ank_2"/>
    <property type="match status" value="1"/>
</dbReference>
<dbReference type="EMBL" id="CAJHNH020001632">
    <property type="protein sequence ID" value="CAG5123838.1"/>
    <property type="molecule type" value="Genomic_DNA"/>
</dbReference>
<keyword evidence="2 3" id="KW-0040">ANK repeat</keyword>
<feature type="non-terminal residue" evidence="4">
    <location>
        <position position="1"/>
    </location>
</feature>
<dbReference type="PROSITE" id="PS50297">
    <property type="entry name" value="ANK_REP_REGION"/>
    <property type="match status" value="2"/>
</dbReference>
<dbReference type="PRINTS" id="PR01415">
    <property type="entry name" value="ANKYRIN"/>
</dbReference>
<dbReference type="PROSITE" id="PS50088">
    <property type="entry name" value="ANK_REPEAT"/>
    <property type="match status" value="2"/>
</dbReference>
<gene>
    <name evidence="4" type="ORF">CUNI_LOCUS9396</name>
</gene>
<dbReference type="InterPro" id="IPR002110">
    <property type="entry name" value="Ankyrin_rpt"/>
</dbReference>
<dbReference type="InterPro" id="IPR036770">
    <property type="entry name" value="Ankyrin_rpt-contain_sf"/>
</dbReference>
<organism evidence="4 5">
    <name type="scientific">Candidula unifasciata</name>
    <dbReference type="NCBI Taxonomy" id="100452"/>
    <lineage>
        <taxon>Eukaryota</taxon>
        <taxon>Metazoa</taxon>
        <taxon>Spiralia</taxon>
        <taxon>Lophotrochozoa</taxon>
        <taxon>Mollusca</taxon>
        <taxon>Gastropoda</taxon>
        <taxon>Heterobranchia</taxon>
        <taxon>Euthyneura</taxon>
        <taxon>Panpulmonata</taxon>
        <taxon>Eupulmonata</taxon>
        <taxon>Stylommatophora</taxon>
        <taxon>Helicina</taxon>
        <taxon>Helicoidea</taxon>
        <taxon>Geomitridae</taxon>
        <taxon>Candidula</taxon>
    </lineage>
</organism>
<evidence type="ECO:0000313" key="5">
    <source>
        <dbReference type="Proteomes" id="UP000678393"/>
    </source>
</evidence>
<feature type="repeat" description="ANK" evidence="3">
    <location>
        <begin position="1"/>
        <end position="33"/>
    </location>
</feature>
<name>A0A8S3Z6F0_9EUPU</name>
<keyword evidence="1" id="KW-0677">Repeat</keyword>
<dbReference type="AlphaFoldDB" id="A0A8S3Z6F0"/>
<dbReference type="SUPFAM" id="SSF48403">
    <property type="entry name" value="Ankyrin repeat"/>
    <property type="match status" value="1"/>
</dbReference>
<dbReference type="OrthoDB" id="194358at2759"/>
<feature type="repeat" description="ANK" evidence="3">
    <location>
        <begin position="34"/>
        <end position="66"/>
    </location>
</feature>
<evidence type="ECO:0000313" key="4">
    <source>
        <dbReference type="EMBL" id="CAG5123838.1"/>
    </source>
</evidence>
<dbReference type="PANTHER" id="PTHR24171">
    <property type="entry name" value="ANKYRIN REPEAT DOMAIN-CONTAINING PROTEIN 39-RELATED"/>
    <property type="match status" value="1"/>
</dbReference>
<dbReference type="SMART" id="SM00248">
    <property type="entry name" value="ANK"/>
    <property type="match status" value="3"/>
</dbReference>
<evidence type="ECO:0000256" key="2">
    <source>
        <dbReference type="ARBA" id="ARBA00023043"/>
    </source>
</evidence>
<comment type="caution">
    <text evidence="4">The sequence shown here is derived from an EMBL/GenBank/DDBJ whole genome shotgun (WGS) entry which is preliminary data.</text>
</comment>
<feature type="non-terminal residue" evidence="4">
    <location>
        <position position="161"/>
    </location>
</feature>
<proteinExistence type="predicted"/>
<evidence type="ECO:0000256" key="3">
    <source>
        <dbReference type="PROSITE-ProRule" id="PRU00023"/>
    </source>
</evidence>